<reference evidence="7 8" key="1">
    <citation type="journal article" date="2015" name="Genome Biol. Evol.">
        <title>The genome of winter moth (Operophtera brumata) provides a genomic perspective on sexual dimorphism and phenology.</title>
        <authorList>
            <person name="Derks M.F."/>
            <person name="Smit S."/>
            <person name="Salis L."/>
            <person name="Schijlen E."/>
            <person name="Bossers A."/>
            <person name="Mateman C."/>
            <person name="Pijl A.S."/>
            <person name="de Ridder D."/>
            <person name="Groenen M.A."/>
            <person name="Visser M.E."/>
            <person name="Megens H.J."/>
        </authorList>
    </citation>
    <scope>NUCLEOTIDE SEQUENCE [LARGE SCALE GENOMIC DNA]</scope>
    <source>
        <strain evidence="7">WM2013NL</strain>
        <tissue evidence="7">Head and thorax</tissue>
    </source>
</reference>
<dbReference type="EMBL" id="JTDY01009203">
    <property type="protein sequence ID" value="KOB63952.1"/>
    <property type="molecule type" value="Genomic_DNA"/>
</dbReference>
<keyword evidence="1" id="KW-0479">Metal-binding</keyword>
<keyword evidence="2 5" id="KW-0863">Zinc-finger</keyword>
<accession>A0A0L7KKU7</accession>
<protein>
    <recommendedName>
        <fullName evidence="6">THAP-type domain-containing protein</fullName>
    </recommendedName>
</protein>
<keyword evidence="3" id="KW-0862">Zinc</keyword>
<evidence type="ECO:0000256" key="4">
    <source>
        <dbReference type="ARBA" id="ARBA00023125"/>
    </source>
</evidence>
<dbReference type="GO" id="GO:0003677">
    <property type="term" value="F:DNA binding"/>
    <property type="evidence" value="ECO:0007669"/>
    <property type="project" value="UniProtKB-UniRule"/>
</dbReference>
<dbReference type="InterPro" id="IPR006612">
    <property type="entry name" value="THAP_Znf"/>
</dbReference>
<feature type="domain" description="THAP-type" evidence="6">
    <location>
        <begin position="1"/>
        <end position="73"/>
    </location>
</feature>
<name>A0A0L7KKU7_OPEBR</name>
<organism evidence="7 8">
    <name type="scientific">Operophtera brumata</name>
    <name type="common">Winter moth</name>
    <name type="synonym">Phalaena brumata</name>
    <dbReference type="NCBI Taxonomy" id="104452"/>
    <lineage>
        <taxon>Eukaryota</taxon>
        <taxon>Metazoa</taxon>
        <taxon>Ecdysozoa</taxon>
        <taxon>Arthropoda</taxon>
        <taxon>Hexapoda</taxon>
        <taxon>Insecta</taxon>
        <taxon>Pterygota</taxon>
        <taxon>Neoptera</taxon>
        <taxon>Endopterygota</taxon>
        <taxon>Lepidoptera</taxon>
        <taxon>Glossata</taxon>
        <taxon>Ditrysia</taxon>
        <taxon>Geometroidea</taxon>
        <taxon>Geometridae</taxon>
        <taxon>Larentiinae</taxon>
        <taxon>Operophtera</taxon>
    </lineage>
</organism>
<evidence type="ECO:0000256" key="3">
    <source>
        <dbReference type="ARBA" id="ARBA00022833"/>
    </source>
</evidence>
<dbReference type="Proteomes" id="UP000037510">
    <property type="component" value="Unassembled WGS sequence"/>
</dbReference>
<keyword evidence="4 5" id="KW-0238">DNA-binding</keyword>
<dbReference type="Pfam" id="PF05485">
    <property type="entry name" value="THAP"/>
    <property type="match status" value="1"/>
</dbReference>
<comment type="caution">
    <text evidence="7">The sequence shown here is derived from an EMBL/GenBank/DDBJ whole genome shotgun (WGS) entry which is preliminary data.</text>
</comment>
<dbReference type="GO" id="GO:0008270">
    <property type="term" value="F:zinc ion binding"/>
    <property type="evidence" value="ECO:0007669"/>
    <property type="project" value="UniProtKB-KW"/>
</dbReference>
<feature type="non-terminal residue" evidence="7">
    <location>
        <position position="108"/>
    </location>
</feature>
<dbReference type="PROSITE" id="PS50950">
    <property type="entry name" value="ZF_THAP"/>
    <property type="match status" value="1"/>
</dbReference>
<evidence type="ECO:0000313" key="7">
    <source>
        <dbReference type="EMBL" id="KOB63952.1"/>
    </source>
</evidence>
<gene>
    <name evidence="7" type="ORF">OBRU01_24625</name>
</gene>
<dbReference type="AlphaFoldDB" id="A0A0L7KKU7"/>
<evidence type="ECO:0000259" key="6">
    <source>
        <dbReference type="PROSITE" id="PS50950"/>
    </source>
</evidence>
<evidence type="ECO:0000256" key="1">
    <source>
        <dbReference type="ARBA" id="ARBA00022723"/>
    </source>
</evidence>
<dbReference type="SMART" id="SM00692">
    <property type="entry name" value="DM3"/>
    <property type="match status" value="1"/>
</dbReference>
<evidence type="ECO:0000313" key="8">
    <source>
        <dbReference type="Proteomes" id="UP000037510"/>
    </source>
</evidence>
<keyword evidence="8" id="KW-1185">Reference proteome</keyword>
<sequence>MDSGDMQKPLHLFPNPEKDKQRFNIWVCSIGGDIIGLDNDDIYKYRRVCHAHFEEKFCYRYKKLSDIAIPTLNLPGPTSLAKFTLLDERRPLRQMQHDQPRNLPSTSK</sequence>
<evidence type="ECO:0000256" key="5">
    <source>
        <dbReference type="PROSITE-ProRule" id="PRU00309"/>
    </source>
</evidence>
<evidence type="ECO:0000256" key="2">
    <source>
        <dbReference type="ARBA" id="ARBA00022771"/>
    </source>
</evidence>
<proteinExistence type="predicted"/>
<dbReference type="SUPFAM" id="SSF57716">
    <property type="entry name" value="Glucocorticoid receptor-like (DNA-binding domain)"/>
    <property type="match status" value="1"/>
</dbReference>